<evidence type="ECO:0000313" key="2">
    <source>
        <dbReference type="EMBL" id="KAJ4970393.1"/>
    </source>
</evidence>
<dbReference type="EMBL" id="JAMYWD010000005">
    <property type="protein sequence ID" value="KAJ4970393.1"/>
    <property type="molecule type" value="Genomic_DNA"/>
</dbReference>
<dbReference type="AlphaFoldDB" id="A0A9Q0QSN0"/>
<evidence type="ECO:0000313" key="3">
    <source>
        <dbReference type="Proteomes" id="UP001141806"/>
    </source>
</evidence>
<name>A0A9Q0QSN0_9MAGN</name>
<dbReference type="Proteomes" id="UP001141806">
    <property type="component" value="Unassembled WGS sequence"/>
</dbReference>
<dbReference type="Pfam" id="PF00078">
    <property type="entry name" value="RVT_1"/>
    <property type="match status" value="1"/>
</dbReference>
<dbReference type="SUPFAM" id="SSF56672">
    <property type="entry name" value="DNA/RNA polymerases"/>
    <property type="match status" value="1"/>
</dbReference>
<dbReference type="InterPro" id="IPR000477">
    <property type="entry name" value="RT_dom"/>
</dbReference>
<organism evidence="2 3">
    <name type="scientific">Protea cynaroides</name>
    <dbReference type="NCBI Taxonomy" id="273540"/>
    <lineage>
        <taxon>Eukaryota</taxon>
        <taxon>Viridiplantae</taxon>
        <taxon>Streptophyta</taxon>
        <taxon>Embryophyta</taxon>
        <taxon>Tracheophyta</taxon>
        <taxon>Spermatophyta</taxon>
        <taxon>Magnoliopsida</taxon>
        <taxon>Proteales</taxon>
        <taxon>Proteaceae</taxon>
        <taxon>Protea</taxon>
    </lineage>
</organism>
<dbReference type="InterPro" id="IPR053134">
    <property type="entry name" value="RNA-dir_DNA_polymerase"/>
</dbReference>
<comment type="caution">
    <text evidence="2">The sequence shown here is derived from an EMBL/GenBank/DDBJ whole genome shotgun (WGS) entry which is preliminary data.</text>
</comment>
<dbReference type="OrthoDB" id="1741804at2759"/>
<dbReference type="PANTHER" id="PTHR24559:SF450">
    <property type="entry name" value="RNA-DIRECTED DNA POLYMERASE HOMOLOG"/>
    <property type="match status" value="1"/>
</dbReference>
<protein>
    <recommendedName>
        <fullName evidence="1">Reverse transcriptase domain-containing protein</fullName>
    </recommendedName>
</protein>
<evidence type="ECO:0000259" key="1">
    <source>
        <dbReference type="Pfam" id="PF00078"/>
    </source>
</evidence>
<accession>A0A9Q0QSN0</accession>
<proteinExistence type="predicted"/>
<dbReference type="InterPro" id="IPR043502">
    <property type="entry name" value="DNA/RNA_pol_sf"/>
</dbReference>
<dbReference type="CDD" id="cd01647">
    <property type="entry name" value="RT_LTR"/>
    <property type="match status" value="1"/>
</dbReference>
<feature type="domain" description="Reverse transcriptase" evidence="1">
    <location>
        <begin position="136"/>
        <end position="203"/>
    </location>
</feature>
<dbReference type="Gene3D" id="3.10.10.10">
    <property type="entry name" value="HIV Type 1 Reverse Transcriptase, subunit A, domain 1"/>
    <property type="match status" value="1"/>
</dbReference>
<dbReference type="PANTHER" id="PTHR24559">
    <property type="entry name" value="TRANSPOSON TY3-I GAG-POL POLYPROTEIN"/>
    <property type="match status" value="1"/>
</dbReference>
<gene>
    <name evidence="2" type="ORF">NE237_003492</name>
</gene>
<reference evidence="2" key="1">
    <citation type="journal article" date="2023" name="Plant J.">
        <title>The genome of the king protea, Protea cynaroides.</title>
        <authorList>
            <person name="Chang J."/>
            <person name="Duong T.A."/>
            <person name="Schoeman C."/>
            <person name="Ma X."/>
            <person name="Roodt D."/>
            <person name="Barker N."/>
            <person name="Li Z."/>
            <person name="Van de Peer Y."/>
            <person name="Mizrachi E."/>
        </authorList>
    </citation>
    <scope>NUCLEOTIDE SEQUENCE</scope>
    <source>
        <tissue evidence="2">Young leaves</tissue>
    </source>
</reference>
<keyword evidence="3" id="KW-1185">Reference proteome</keyword>
<sequence length="205" mass="23828">MNGKKVELQGLESPIDKVVDAGEFNKELSKGKKGNLLHIFYLSIQDNLGTFTGNKKFHDLLQSFEDVFDEPQGLPQRDQDHRIILKEGSGQPITVRPYRYPHYQKSELEKMVMELLKSGVIKPSTRSYSSPVLLVKKYHNSWQMCVDYRALNRLTVKDKFPMPMIDELLDGLHGAHYFTKHDLRSGYHLIRMQPQDIEKTAFRKH</sequence>